<dbReference type="AlphaFoldDB" id="A0A4C1TJ10"/>
<feature type="region of interest" description="Disordered" evidence="1">
    <location>
        <begin position="93"/>
        <end position="118"/>
    </location>
</feature>
<organism evidence="2 3">
    <name type="scientific">Eumeta variegata</name>
    <name type="common">Bagworm moth</name>
    <name type="synonym">Eumeta japonica</name>
    <dbReference type="NCBI Taxonomy" id="151549"/>
    <lineage>
        <taxon>Eukaryota</taxon>
        <taxon>Metazoa</taxon>
        <taxon>Ecdysozoa</taxon>
        <taxon>Arthropoda</taxon>
        <taxon>Hexapoda</taxon>
        <taxon>Insecta</taxon>
        <taxon>Pterygota</taxon>
        <taxon>Neoptera</taxon>
        <taxon>Endopterygota</taxon>
        <taxon>Lepidoptera</taxon>
        <taxon>Glossata</taxon>
        <taxon>Ditrysia</taxon>
        <taxon>Tineoidea</taxon>
        <taxon>Psychidae</taxon>
        <taxon>Oiketicinae</taxon>
        <taxon>Eumeta</taxon>
    </lineage>
</organism>
<accession>A0A4C1TJ10</accession>
<evidence type="ECO:0000256" key="1">
    <source>
        <dbReference type="SAM" id="MobiDB-lite"/>
    </source>
</evidence>
<gene>
    <name evidence="2" type="ORF">EVAR_8214_1</name>
</gene>
<reference evidence="2 3" key="1">
    <citation type="journal article" date="2019" name="Commun. Biol.">
        <title>The bagworm genome reveals a unique fibroin gene that provides high tensile strength.</title>
        <authorList>
            <person name="Kono N."/>
            <person name="Nakamura H."/>
            <person name="Ohtoshi R."/>
            <person name="Tomita M."/>
            <person name="Numata K."/>
            <person name="Arakawa K."/>
        </authorList>
    </citation>
    <scope>NUCLEOTIDE SEQUENCE [LARGE SCALE GENOMIC DNA]</scope>
</reference>
<evidence type="ECO:0000313" key="3">
    <source>
        <dbReference type="Proteomes" id="UP000299102"/>
    </source>
</evidence>
<dbReference type="EMBL" id="BGZK01000056">
    <property type="protein sequence ID" value="GBP13291.1"/>
    <property type="molecule type" value="Genomic_DNA"/>
</dbReference>
<feature type="compositionally biased region" description="Polar residues" evidence="1">
    <location>
        <begin position="93"/>
        <end position="103"/>
    </location>
</feature>
<keyword evidence="3" id="KW-1185">Reference proteome</keyword>
<sequence>MRLGRLLTVAKCHDENVTVISEQPDRDGGTVDDRAWHLAHEKRLRTEPAAKSIDTARQNDAEADRLDSCNSVPLDILATTAYLGRRLLCGEANSQADSLSPQPSERDKAKGVCKDGAR</sequence>
<evidence type="ECO:0000313" key="2">
    <source>
        <dbReference type="EMBL" id="GBP13291.1"/>
    </source>
</evidence>
<protein>
    <submittedName>
        <fullName evidence="2">Uncharacterized protein</fullName>
    </submittedName>
</protein>
<feature type="compositionally biased region" description="Basic and acidic residues" evidence="1">
    <location>
        <begin position="104"/>
        <end position="118"/>
    </location>
</feature>
<proteinExistence type="predicted"/>
<dbReference type="Proteomes" id="UP000299102">
    <property type="component" value="Unassembled WGS sequence"/>
</dbReference>
<name>A0A4C1TJ10_EUMVA</name>
<comment type="caution">
    <text evidence="2">The sequence shown here is derived from an EMBL/GenBank/DDBJ whole genome shotgun (WGS) entry which is preliminary data.</text>
</comment>